<accession>A0AAE0KTW3</accession>
<dbReference type="Proteomes" id="UP001190700">
    <property type="component" value="Unassembled WGS sequence"/>
</dbReference>
<evidence type="ECO:0000313" key="3">
    <source>
        <dbReference type="Proteomes" id="UP001190700"/>
    </source>
</evidence>
<gene>
    <name evidence="2" type="ORF">CYMTET_30749</name>
</gene>
<proteinExistence type="predicted"/>
<organism evidence="2 3">
    <name type="scientific">Cymbomonas tetramitiformis</name>
    <dbReference type="NCBI Taxonomy" id="36881"/>
    <lineage>
        <taxon>Eukaryota</taxon>
        <taxon>Viridiplantae</taxon>
        <taxon>Chlorophyta</taxon>
        <taxon>Pyramimonadophyceae</taxon>
        <taxon>Pyramimonadales</taxon>
        <taxon>Pyramimonadaceae</taxon>
        <taxon>Cymbomonas</taxon>
    </lineage>
</organism>
<feature type="domain" description="F5/8 type C" evidence="1">
    <location>
        <begin position="1"/>
        <end position="125"/>
    </location>
</feature>
<dbReference type="PANTHER" id="PTHR24543">
    <property type="entry name" value="MULTICOPPER OXIDASE-RELATED"/>
    <property type="match status" value="1"/>
</dbReference>
<name>A0AAE0KTW3_9CHLO</name>
<evidence type="ECO:0000313" key="2">
    <source>
        <dbReference type="EMBL" id="KAK3260284.1"/>
    </source>
</evidence>
<comment type="caution">
    <text evidence="2">The sequence shown here is derived from an EMBL/GenBank/DDBJ whole genome shotgun (WGS) entry which is preliminary data.</text>
</comment>
<dbReference type="SUPFAM" id="SSF49785">
    <property type="entry name" value="Galactose-binding domain-like"/>
    <property type="match status" value="1"/>
</dbReference>
<protein>
    <recommendedName>
        <fullName evidence="1">F5/8 type C domain-containing protein</fullName>
    </recommendedName>
</protein>
<dbReference type="CDD" id="cd00057">
    <property type="entry name" value="FA58C"/>
    <property type="match status" value="1"/>
</dbReference>
<reference evidence="2 3" key="1">
    <citation type="journal article" date="2015" name="Genome Biol. Evol.">
        <title>Comparative Genomics of a Bacterivorous Green Alga Reveals Evolutionary Causalities and Consequences of Phago-Mixotrophic Mode of Nutrition.</title>
        <authorList>
            <person name="Burns J.A."/>
            <person name="Paasch A."/>
            <person name="Narechania A."/>
            <person name="Kim E."/>
        </authorList>
    </citation>
    <scope>NUCLEOTIDE SEQUENCE [LARGE SCALE GENOMIC DNA]</scope>
    <source>
        <strain evidence="2 3">PLY_AMNH</strain>
    </source>
</reference>
<dbReference type="InterPro" id="IPR000421">
    <property type="entry name" value="FA58C"/>
</dbReference>
<dbReference type="Gene3D" id="2.60.120.260">
    <property type="entry name" value="Galactose-binding domain-like"/>
    <property type="match status" value="1"/>
</dbReference>
<feature type="non-terminal residue" evidence="2">
    <location>
        <position position="125"/>
    </location>
</feature>
<dbReference type="Pfam" id="PF00754">
    <property type="entry name" value="F5_F8_type_C"/>
    <property type="match status" value="1"/>
</dbReference>
<dbReference type="AlphaFoldDB" id="A0AAE0KTW3"/>
<sequence length="125" mass="13680">MGMLDTAGAWQAREDAVGEWYQMDLGSVHLLVGVVTQGRYYGGFTGWEPAYEWVTSYNLSYSENGVVWSAYGGGAILLGNTNSNSKRTNTLTAGGSLQAQALDGLMARYVRIHPLTWNNHISMRA</sequence>
<dbReference type="InterPro" id="IPR008979">
    <property type="entry name" value="Galactose-bd-like_sf"/>
</dbReference>
<dbReference type="PANTHER" id="PTHR24543:SF334">
    <property type="entry name" value="F5_8 TYPE C DOMAIN-CONTAINING PROTEIN"/>
    <property type="match status" value="1"/>
</dbReference>
<keyword evidence="3" id="KW-1185">Reference proteome</keyword>
<evidence type="ECO:0000259" key="1">
    <source>
        <dbReference type="PROSITE" id="PS50022"/>
    </source>
</evidence>
<dbReference type="EMBL" id="LGRX02017915">
    <property type="protein sequence ID" value="KAK3260284.1"/>
    <property type="molecule type" value="Genomic_DNA"/>
</dbReference>
<dbReference type="PROSITE" id="PS50022">
    <property type="entry name" value="FA58C_3"/>
    <property type="match status" value="1"/>
</dbReference>